<evidence type="ECO:0000313" key="1">
    <source>
        <dbReference type="EMBL" id="MBR8669503.1"/>
    </source>
</evidence>
<sequence>MFSKKTKNAEIIFTIGETKIATKINIESATEKADLNGDKNNPNKDINHISLIVKASDKIKKDLGIVIQDLNPSVEVRYL</sequence>
<name>A0A941GJA9_NIACI</name>
<protein>
    <submittedName>
        <fullName evidence="1">Uncharacterized protein</fullName>
    </submittedName>
</protein>
<dbReference type="AlphaFoldDB" id="A0A941GJA9"/>
<gene>
    <name evidence="1" type="ORF">KD144_08110</name>
</gene>
<organism evidence="1">
    <name type="scientific">Niallia circulans</name>
    <name type="common">Bacillus circulans</name>
    <dbReference type="NCBI Taxonomy" id="1397"/>
    <lineage>
        <taxon>Bacteria</taxon>
        <taxon>Bacillati</taxon>
        <taxon>Bacillota</taxon>
        <taxon>Bacilli</taxon>
        <taxon>Bacillales</taxon>
        <taxon>Bacillaceae</taxon>
        <taxon>Niallia</taxon>
    </lineage>
</organism>
<dbReference type="EMBL" id="JAGTPX010000006">
    <property type="protein sequence ID" value="MBR8669503.1"/>
    <property type="molecule type" value="Genomic_DNA"/>
</dbReference>
<accession>A0A941GJA9</accession>
<proteinExistence type="predicted"/>
<dbReference type="RefSeq" id="WP_144545499.1">
    <property type="nucleotide sequence ID" value="NZ_JAGTPX020000007.1"/>
</dbReference>
<comment type="caution">
    <text evidence="1">The sequence shown here is derived from an EMBL/GenBank/DDBJ whole genome shotgun (WGS) entry which is preliminary data.</text>
</comment>
<reference evidence="1" key="1">
    <citation type="submission" date="2021-04" db="EMBL/GenBank/DDBJ databases">
        <title>Genomic analysis of electroactive and textile dye degrading Bacillus circulans strain: DC10 isolated from constructed wetland-microbial fuel cells treating textile dye wastewaters.</title>
        <authorList>
            <person name="Patel D.U."/>
            <person name="Desai C.R."/>
        </authorList>
    </citation>
    <scope>NUCLEOTIDE SEQUENCE</scope>
    <source>
        <strain evidence="1">DC10</strain>
    </source>
</reference>